<name>A0A5S9PMJ9_MYCVN</name>
<accession>A0A5S9PMJ9</accession>
<dbReference type="GO" id="GO:0016740">
    <property type="term" value="F:transferase activity"/>
    <property type="evidence" value="ECO:0007669"/>
    <property type="project" value="UniProtKB-KW"/>
</dbReference>
<dbReference type="SUPFAM" id="SSF89796">
    <property type="entry name" value="CoA-transferase family III (CaiB/BaiF)"/>
    <property type="match status" value="2"/>
</dbReference>
<keyword evidence="4" id="KW-1185">Reference proteome</keyword>
<dbReference type="AlphaFoldDB" id="A0A5S9PMJ9"/>
<comment type="similarity">
    <text evidence="1">Belongs to the CoA-transferase III family.</text>
</comment>
<dbReference type="OrthoDB" id="9797653at2"/>
<dbReference type="PANTHER" id="PTHR48228">
    <property type="entry name" value="SUCCINYL-COA--D-CITRAMALATE COA-TRANSFERASE"/>
    <property type="match status" value="1"/>
</dbReference>
<gene>
    <name evidence="3" type="ORF">AELLOGFF_03579</name>
</gene>
<evidence type="ECO:0000313" key="4">
    <source>
        <dbReference type="Proteomes" id="UP000430146"/>
    </source>
</evidence>
<dbReference type="InterPro" id="IPR003673">
    <property type="entry name" value="CoA-Trfase_fam_III"/>
</dbReference>
<dbReference type="InterPro" id="IPR050509">
    <property type="entry name" value="CoA-transferase_III"/>
</dbReference>
<evidence type="ECO:0000256" key="2">
    <source>
        <dbReference type="ARBA" id="ARBA00022679"/>
    </source>
</evidence>
<dbReference type="InterPro" id="IPR044855">
    <property type="entry name" value="CoA-Trfase_III_dom3_sf"/>
</dbReference>
<dbReference type="EMBL" id="CACSIP010000010">
    <property type="protein sequence ID" value="CAA0105626.1"/>
    <property type="molecule type" value="Genomic_DNA"/>
</dbReference>
<sequence length="767" mass="82144">MAEAGADVILVEPPGGAKSRREHPQFGGHGLCFATTHFNKRGVVLDLGTSEGRGQLLGLLDGADLVLESWAPGSLAELGIGPEVMRKRNPRLVVVSVTGFGQHGPYRDWKSSELVLTAMSSALTRSGAPHREPLMPPGELASQTAAVHVAFVALLAVYRALRTGRGESVDCSLFDLVVQDFDPGLGMGGTATMGQPLLQLPPGRPDRRMLYPIVPCADGYVRMFVASAKQWRALFGWMGEPAEFADPSYEQLVTRFQNWDQIQPAIVELFADKSRAEIVEAAAGLGIAVASLNTAREILTSDHVRERNSFTRGEVAPELVGVIPNGYVEYDGQRAGFRHRAPELGEHTIEVLAESVAARGIADHGGVSRPLEGLRVLDLGVIVVGAETGRALADQGADVIKVENAAFMDGARQFDQPDKCGFTSAIGNRGKRSLGLDLRSARGRELFCRLVAQSDVVLTNFKPGTLKSLGLEYESLRAVNPRIIVVESSALGDTGSWSGQMGYGPLVRSTVGLTQLWRHPDSADAFGDDMTVYPDHAASRVGTAAIMAALIDRTRSGIGRRISVAQMETVFCHLAMSYLRESLEPGSLVARGSVSEFDAPTGLYRCRGSDAYCAIDVDGDQQWLNLAQAMSRADLADNPQYATAAGRVAHRRLLDEAVAEWTAHLAPRAVQDQLQAAGVACGAAVHVEALLTDPHLRARRQLGEFVQPGFDTPLPAELGPALFGEIPEPQLRPSPLLGADTRAVCRELLSLTDADVDELIAAGVLAE</sequence>
<dbReference type="InterPro" id="IPR023606">
    <property type="entry name" value="CoA-Trfase_III_dom_1_sf"/>
</dbReference>
<dbReference type="Proteomes" id="UP000430146">
    <property type="component" value="Unassembled WGS sequence"/>
</dbReference>
<protein>
    <submittedName>
        <fullName evidence="3">Putative CoA-transferase</fullName>
        <ecNumber evidence="3">2.8.3.-</ecNumber>
    </submittedName>
</protein>
<organism evidence="3 4">
    <name type="scientific">Mycolicibacterium vanbaalenii</name>
    <name type="common">Mycobacterium vanbaalenii</name>
    <dbReference type="NCBI Taxonomy" id="110539"/>
    <lineage>
        <taxon>Bacteria</taxon>
        <taxon>Bacillati</taxon>
        <taxon>Actinomycetota</taxon>
        <taxon>Actinomycetes</taxon>
        <taxon>Mycobacteriales</taxon>
        <taxon>Mycobacteriaceae</taxon>
        <taxon>Mycolicibacterium</taxon>
    </lineage>
</organism>
<reference evidence="3 4" key="1">
    <citation type="submission" date="2019-11" db="EMBL/GenBank/DDBJ databases">
        <authorList>
            <person name="Holert J."/>
        </authorList>
    </citation>
    <scope>NUCLEOTIDE SEQUENCE [LARGE SCALE GENOMIC DNA]</scope>
    <source>
        <strain evidence="3">BC8_1</strain>
    </source>
</reference>
<keyword evidence="2 3" id="KW-0808">Transferase</keyword>
<dbReference type="EC" id="2.8.3.-" evidence="3"/>
<evidence type="ECO:0000256" key="1">
    <source>
        <dbReference type="ARBA" id="ARBA00008383"/>
    </source>
</evidence>
<dbReference type="Gene3D" id="3.40.50.10540">
    <property type="entry name" value="Crotonobetainyl-coa:carnitine coa-transferase, domain 1"/>
    <property type="match status" value="2"/>
</dbReference>
<dbReference type="Gene3D" id="3.30.1540.10">
    <property type="entry name" value="formyl-coa transferase, domain 3"/>
    <property type="match status" value="2"/>
</dbReference>
<evidence type="ECO:0000313" key="3">
    <source>
        <dbReference type="EMBL" id="CAA0105626.1"/>
    </source>
</evidence>
<dbReference type="Pfam" id="PF02515">
    <property type="entry name" value="CoA_transf_3"/>
    <property type="match status" value="2"/>
</dbReference>
<dbReference type="PANTHER" id="PTHR48228:SF6">
    <property type="entry name" value="L-CARNITINE COA-TRANSFERASE"/>
    <property type="match status" value="1"/>
</dbReference>
<proteinExistence type="inferred from homology"/>